<evidence type="ECO:0000256" key="4">
    <source>
        <dbReference type="ARBA" id="ARBA00022692"/>
    </source>
</evidence>
<evidence type="ECO:0000256" key="3">
    <source>
        <dbReference type="ARBA" id="ARBA00022475"/>
    </source>
</evidence>
<sequence>MIEDLGTEPASPVRRVPRVLLPFRRSAYRRLSAALCFTLFTTGLWTVGQVWEVVRIGGGASQLSFVAAAASLGALLPMLLGGAVADRVAQKTILLVVQGVHFALLTTAAVLSLTDQMQLWHLVAIGFLGGTAVAFYFPAYSAWLPSLLAEDELMAANGFEGMVRPSIQQAAGPALGSLIITAFAPGAAMAVAAVLAFAAWCTFWTVPRTPVRGAEGPARGVFADIAEGFRYMLATRWLVASLAFASLMVMVMMGPLQVVLPFLIKDRLGGGAGEHALVLATWGIGGAVGSLVMGSLRMPRRYLTTLLGLWGVAGLPLLAVAAAKEIWVVTAAAFFVGALFSSPMVLWGTLLQRRVPPQLLGRITSLDFFVSIAFLPLSMAVAGPVSEAIGTQATFVVAGIVPLIAAVVAVVLGRLPADEIAHPLD</sequence>
<evidence type="ECO:0000256" key="7">
    <source>
        <dbReference type="SAM" id="Phobius"/>
    </source>
</evidence>
<feature type="transmembrane region" description="Helical" evidence="7">
    <location>
        <begin position="237"/>
        <end position="264"/>
    </location>
</feature>
<reference evidence="9 10" key="1">
    <citation type="submission" date="2022-11" db="EMBL/GenBank/DDBJ databases">
        <title>Draft genome sequence of Saccharopolyspora sp. WRP15-2 isolated from rhizosphere soils of wild rice in Thailand.</title>
        <authorList>
            <person name="Duangmal K."/>
            <person name="Kammanee S."/>
            <person name="Muangham S."/>
        </authorList>
    </citation>
    <scope>NUCLEOTIDE SEQUENCE [LARGE SCALE GENOMIC DNA]</scope>
    <source>
        <strain evidence="9 10">WRP15-2</strain>
    </source>
</reference>
<dbReference type="EMBL" id="JAQGLA010000068">
    <property type="protein sequence ID" value="MDA3629468.1"/>
    <property type="molecule type" value="Genomic_DNA"/>
</dbReference>
<dbReference type="InterPro" id="IPR020846">
    <property type="entry name" value="MFS_dom"/>
</dbReference>
<feature type="transmembrane region" description="Helical" evidence="7">
    <location>
        <begin position="174"/>
        <end position="200"/>
    </location>
</feature>
<proteinExistence type="predicted"/>
<dbReference type="InterPro" id="IPR036259">
    <property type="entry name" value="MFS_trans_sf"/>
</dbReference>
<feature type="transmembrane region" description="Helical" evidence="7">
    <location>
        <begin position="359"/>
        <end position="381"/>
    </location>
</feature>
<gene>
    <name evidence="9" type="ORF">OU415_28835</name>
</gene>
<dbReference type="PROSITE" id="PS50850">
    <property type="entry name" value="MFS"/>
    <property type="match status" value="1"/>
</dbReference>
<accession>A0ABT4V6A2</accession>
<dbReference type="Pfam" id="PF05977">
    <property type="entry name" value="MFS_3"/>
    <property type="match status" value="1"/>
</dbReference>
<evidence type="ECO:0000313" key="10">
    <source>
        <dbReference type="Proteomes" id="UP001210380"/>
    </source>
</evidence>
<dbReference type="Gene3D" id="1.20.1250.20">
    <property type="entry name" value="MFS general substrate transporter like domains"/>
    <property type="match status" value="1"/>
</dbReference>
<name>A0ABT4V6A2_9PSEU</name>
<organism evidence="9 10">
    <name type="scientific">Saccharopolyspora oryzae</name>
    <dbReference type="NCBI Taxonomy" id="2997343"/>
    <lineage>
        <taxon>Bacteria</taxon>
        <taxon>Bacillati</taxon>
        <taxon>Actinomycetota</taxon>
        <taxon>Actinomycetes</taxon>
        <taxon>Pseudonocardiales</taxon>
        <taxon>Pseudonocardiaceae</taxon>
        <taxon>Saccharopolyspora</taxon>
    </lineage>
</organism>
<feature type="transmembrane region" description="Helical" evidence="7">
    <location>
        <begin position="63"/>
        <end position="85"/>
    </location>
</feature>
<evidence type="ECO:0000313" key="9">
    <source>
        <dbReference type="EMBL" id="MDA3629468.1"/>
    </source>
</evidence>
<feature type="transmembrane region" description="Helical" evidence="7">
    <location>
        <begin position="276"/>
        <end position="296"/>
    </location>
</feature>
<keyword evidence="10" id="KW-1185">Reference proteome</keyword>
<evidence type="ECO:0000256" key="6">
    <source>
        <dbReference type="ARBA" id="ARBA00023136"/>
    </source>
</evidence>
<keyword evidence="5 7" id="KW-1133">Transmembrane helix</keyword>
<feature type="transmembrane region" description="Helical" evidence="7">
    <location>
        <begin position="393"/>
        <end position="415"/>
    </location>
</feature>
<feature type="transmembrane region" description="Helical" evidence="7">
    <location>
        <begin position="119"/>
        <end position="137"/>
    </location>
</feature>
<dbReference type="RefSeq" id="WP_270952491.1">
    <property type="nucleotide sequence ID" value="NZ_JAQGLA010000068.1"/>
</dbReference>
<comment type="caution">
    <text evidence="9">The sequence shown here is derived from an EMBL/GenBank/DDBJ whole genome shotgun (WGS) entry which is preliminary data.</text>
</comment>
<feature type="transmembrane region" description="Helical" evidence="7">
    <location>
        <begin position="31"/>
        <end position="51"/>
    </location>
</feature>
<dbReference type="PANTHER" id="PTHR23513:SF11">
    <property type="entry name" value="STAPHYLOFERRIN A TRANSPORTER"/>
    <property type="match status" value="1"/>
</dbReference>
<evidence type="ECO:0000256" key="5">
    <source>
        <dbReference type="ARBA" id="ARBA00022989"/>
    </source>
</evidence>
<keyword evidence="3" id="KW-1003">Cell membrane</keyword>
<feature type="domain" description="Major facilitator superfamily (MFS) profile" evidence="8">
    <location>
        <begin position="1"/>
        <end position="417"/>
    </location>
</feature>
<feature type="transmembrane region" description="Helical" evidence="7">
    <location>
        <begin position="327"/>
        <end position="347"/>
    </location>
</feature>
<keyword evidence="6 7" id="KW-0472">Membrane</keyword>
<evidence type="ECO:0000256" key="2">
    <source>
        <dbReference type="ARBA" id="ARBA00022448"/>
    </source>
</evidence>
<dbReference type="Proteomes" id="UP001210380">
    <property type="component" value="Unassembled WGS sequence"/>
</dbReference>
<dbReference type="SUPFAM" id="SSF103473">
    <property type="entry name" value="MFS general substrate transporter"/>
    <property type="match status" value="1"/>
</dbReference>
<dbReference type="CDD" id="cd06173">
    <property type="entry name" value="MFS_MefA_like"/>
    <property type="match status" value="1"/>
</dbReference>
<dbReference type="InterPro" id="IPR010290">
    <property type="entry name" value="TM_effector"/>
</dbReference>
<evidence type="ECO:0000259" key="8">
    <source>
        <dbReference type="PROSITE" id="PS50850"/>
    </source>
</evidence>
<protein>
    <submittedName>
        <fullName evidence="9">MFS transporter</fullName>
    </submittedName>
</protein>
<comment type="subcellular location">
    <subcellularLocation>
        <location evidence="1">Cell membrane</location>
        <topology evidence="1">Multi-pass membrane protein</topology>
    </subcellularLocation>
</comment>
<dbReference type="PANTHER" id="PTHR23513">
    <property type="entry name" value="INTEGRAL MEMBRANE EFFLUX PROTEIN-RELATED"/>
    <property type="match status" value="1"/>
</dbReference>
<feature type="transmembrane region" description="Helical" evidence="7">
    <location>
        <begin position="302"/>
        <end position="320"/>
    </location>
</feature>
<keyword evidence="4 7" id="KW-0812">Transmembrane</keyword>
<evidence type="ECO:0000256" key="1">
    <source>
        <dbReference type="ARBA" id="ARBA00004651"/>
    </source>
</evidence>
<keyword evidence="2" id="KW-0813">Transport</keyword>